<proteinExistence type="predicted"/>
<name>A0A448XPW4_9PLAT</name>
<dbReference type="EMBL" id="CAAALY010271508">
    <property type="protein sequence ID" value="VEL41887.1"/>
    <property type="molecule type" value="Genomic_DNA"/>
</dbReference>
<keyword evidence="2" id="KW-1185">Reference proteome</keyword>
<sequence>MKGPYSTGTQSDFYDSMRSKVALTEEMRFASAGMPKTRMGTSLAQVLIGSKSIKFVDSLAVHQTVQLDCVREAGETMEDWYTISRGWQQNGW</sequence>
<dbReference type="Proteomes" id="UP000784294">
    <property type="component" value="Unassembled WGS sequence"/>
</dbReference>
<comment type="caution">
    <text evidence="1">The sequence shown here is derived from an EMBL/GenBank/DDBJ whole genome shotgun (WGS) entry which is preliminary data.</text>
</comment>
<accession>A0A448XPW4</accession>
<dbReference type="AlphaFoldDB" id="A0A448XPW4"/>
<reference evidence="1" key="1">
    <citation type="submission" date="2018-11" db="EMBL/GenBank/DDBJ databases">
        <authorList>
            <consortium name="Pathogen Informatics"/>
        </authorList>
    </citation>
    <scope>NUCLEOTIDE SEQUENCE</scope>
</reference>
<evidence type="ECO:0000313" key="1">
    <source>
        <dbReference type="EMBL" id="VEL41887.1"/>
    </source>
</evidence>
<gene>
    <name evidence="1" type="ORF">PXEA_LOCUS35327</name>
</gene>
<organism evidence="1 2">
    <name type="scientific">Protopolystoma xenopodis</name>
    <dbReference type="NCBI Taxonomy" id="117903"/>
    <lineage>
        <taxon>Eukaryota</taxon>
        <taxon>Metazoa</taxon>
        <taxon>Spiralia</taxon>
        <taxon>Lophotrochozoa</taxon>
        <taxon>Platyhelminthes</taxon>
        <taxon>Monogenea</taxon>
        <taxon>Polyopisthocotylea</taxon>
        <taxon>Polystomatidea</taxon>
        <taxon>Polystomatidae</taxon>
        <taxon>Protopolystoma</taxon>
    </lineage>
</organism>
<protein>
    <submittedName>
        <fullName evidence="1">Uncharacterized protein</fullName>
    </submittedName>
</protein>
<evidence type="ECO:0000313" key="2">
    <source>
        <dbReference type="Proteomes" id="UP000784294"/>
    </source>
</evidence>